<dbReference type="PANTHER" id="PTHR35525">
    <property type="entry name" value="BLL6575 PROTEIN"/>
    <property type="match status" value="1"/>
</dbReference>
<protein>
    <recommendedName>
        <fullName evidence="1">Zinc finger CGNR domain-containing protein</fullName>
    </recommendedName>
</protein>
<name>M5EH77_9HYPH</name>
<gene>
    <name evidence="2" type="ORF">MESS2_110045</name>
</gene>
<dbReference type="EMBL" id="CAUM01000013">
    <property type="protein sequence ID" value="CCV03625.1"/>
    <property type="molecule type" value="Genomic_DNA"/>
</dbReference>
<dbReference type="PANTHER" id="PTHR35525:SF3">
    <property type="entry name" value="BLL6575 PROTEIN"/>
    <property type="match status" value="1"/>
</dbReference>
<dbReference type="SUPFAM" id="SSF160904">
    <property type="entry name" value="Jann2411-like"/>
    <property type="match status" value="1"/>
</dbReference>
<evidence type="ECO:0000259" key="1">
    <source>
        <dbReference type="Pfam" id="PF11706"/>
    </source>
</evidence>
<accession>M5EH77</accession>
<proteinExistence type="predicted"/>
<dbReference type="Pfam" id="PF11706">
    <property type="entry name" value="zf-CGNR"/>
    <property type="match status" value="1"/>
</dbReference>
<dbReference type="Gene3D" id="1.10.3300.10">
    <property type="entry name" value="Jann2411-like domain"/>
    <property type="match status" value="1"/>
</dbReference>
<dbReference type="InterPro" id="IPR021005">
    <property type="entry name" value="Znf_CGNR"/>
</dbReference>
<dbReference type="Proteomes" id="UP000012062">
    <property type="component" value="Unassembled WGS sequence"/>
</dbReference>
<evidence type="ECO:0000313" key="3">
    <source>
        <dbReference type="Proteomes" id="UP000012062"/>
    </source>
</evidence>
<organism evidence="2 3">
    <name type="scientific">Mesorhizobium metallidurans STM 2683</name>
    <dbReference type="NCBI Taxonomy" id="1297569"/>
    <lineage>
        <taxon>Bacteria</taxon>
        <taxon>Pseudomonadati</taxon>
        <taxon>Pseudomonadota</taxon>
        <taxon>Alphaproteobacteria</taxon>
        <taxon>Hyphomicrobiales</taxon>
        <taxon>Phyllobacteriaceae</taxon>
        <taxon>Mesorhizobium</taxon>
    </lineage>
</organism>
<dbReference type="Pfam" id="PF07336">
    <property type="entry name" value="ABATE"/>
    <property type="match status" value="1"/>
</dbReference>
<dbReference type="eggNOG" id="COG5516">
    <property type="taxonomic scope" value="Bacteria"/>
</dbReference>
<dbReference type="STRING" id="1297569.MESS2_110045"/>
<feature type="domain" description="Zinc finger CGNR" evidence="1">
    <location>
        <begin position="147"/>
        <end position="185"/>
    </location>
</feature>
<reference evidence="2 3" key="1">
    <citation type="submission" date="2013-02" db="EMBL/GenBank/DDBJ databases">
        <authorList>
            <person name="Genoscope - CEA"/>
        </authorList>
    </citation>
    <scope>NUCLEOTIDE SEQUENCE [LARGE SCALE GENOMIC DNA]</scope>
    <source>
        <strain evidence="2 3">STM 2683</strain>
    </source>
</reference>
<dbReference type="AlphaFoldDB" id="M5EH77"/>
<comment type="caution">
    <text evidence="2">The sequence shown here is derived from an EMBL/GenBank/DDBJ whole genome shotgun (WGS) entry which is preliminary data.</text>
</comment>
<sequence length="190" mass="21054">MAEHFVGGHPALDLSNAVFDRRNPPPHNELFNSPRDIGTWLLAAGLADEGEAGAVAEIPDRHFLNEVREIRESSYALFNAIASNVEAPSQPLGLLFSRAACGLEAQQVGWDGTRLDLSSHQWKNPALLSALLAHLSIEAFFTLPRARVHACPRCGWLFVDTSRGGKRRWCNMRICGNREKIARHRGYMAS</sequence>
<dbReference type="RefSeq" id="WP_008872612.1">
    <property type="nucleotide sequence ID" value="NZ_CAUM01000013.1"/>
</dbReference>
<evidence type="ECO:0000313" key="2">
    <source>
        <dbReference type="EMBL" id="CCV03625.1"/>
    </source>
</evidence>
<keyword evidence="3" id="KW-1185">Reference proteome</keyword>
<dbReference type="InterPro" id="IPR010852">
    <property type="entry name" value="ABATE"/>
</dbReference>
<dbReference type="InterPro" id="IPR023286">
    <property type="entry name" value="ABATE_dom_sf"/>
</dbReference>